<protein>
    <recommendedName>
        <fullName evidence="2">Fido domain-containing protein</fullName>
    </recommendedName>
</protein>
<evidence type="ECO:0000259" key="2">
    <source>
        <dbReference type="PROSITE" id="PS51459"/>
    </source>
</evidence>
<feature type="domain" description="Fido" evidence="2">
    <location>
        <begin position="1"/>
        <end position="101"/>
    </location>
</feature>
<dbReference type="Pfam" id="PF02661">
    <property type="entry name" value="Fic"/>
    <property type="match status" value="1"/>
</dbReference>
<evidence type="ECO:0000256" key="1">
    <source>
        <dbReference type="PIRSR" id="PIRSR640198-1"/>
    </source>
</evidence>
<accession>A0A2H0Y1B9</accession>
<dbReference type="SUPFAM" id="SSF140931">
    <property type="entry name" value="Fic-like"/>
    <property type="match status" value="1"/>
</dbReference>
<dbReference type="PROSITE" id="PS51459">
    <property type="entry name" value="FIDO"/>
    <property type="match status" value="1"/>
</dbReference>
<dbReference type="Gene3D" id="1.10.3290.10">
    <property type="entry name" value="Fido-like domain"/>
    <property type="match status" value="1"/>
</dbReference>
<feature type="active site" evidence="1">
    <location>
        <position position="34"/>
    </location>
</feature>
<gene>
    <name evidence="3" type="ORF">COT42_01860</name>
</gene>
<reference evidence="3 4" key="1">
    <citation type="submission" date="2017-09" db="EMBL/GenBank/DDBJ databases">
        <title>Depth-based differentiation of microbial function through sediment-hosted aquifers and enrichment of novel symbionts in the deep terrestrial subsurface.</title>
        <authorList>
            <person name="Probst A.J."/>
            <person name="Ladd B."/>
            <person name="Jarett J.K."/>
            <person name="Geller-Mcgrath D.E."/>
            <person name="Sieber C.M."/>
            <person name="Emerson J.B."/>
            <person name="Anantharaman K."/>
            <person name="Thomas B.C."/>
            <person name="Malmstrom R."/>
            <person name="Stieglmeier M."/>
            <person name="Klingl A."/>
            <person name="Woyke T."/>
            <person name="Ryan C.M."/>
            <person name="Banfield J.F."/>
        </authorList>
    </citation>
    <scope>NUCLEOTIDE SEQUENCE [LARGE SCALE GENOMIC DNA]</scope>
    <source>
        <strain evidence="3">CG08_land_8_20_14_0_20_45_16</strain>
    </source>
</reference>
<name>A0A2H0Y1B9_UNCSA</name>
<evidence type="ECO:0000313" key="3">
    <source>
        <dbReference type="EMBL" id="PIS31066.1"/>
    </source>
</evidence>
<dbReference type="PANTHER" id="PTHR13504:SF39">
    <property type="entry name" value="CELL FILAMENTATION PROTEIN"/>
    <property type="match status" value="1"/>
</dbReference>
<dbReference type="AlphaFoldDB" id="A0A2H0Y1B9"/>
<proteinExistence type="predicted"/>
<comment type="caution">
    <text evidence="3">The sequence shown here is derived from an EMBL/GenBank/DDBJ whole genome shotgun (WGS) entry which is preliminary data.</text>
</comment>
<dbReference type="InterPro" id="IPR040198">
    <property type="entry name" value="Fido_containing"/>
</dbReference>
<evidence type="ECO:0000313" key="4">
    <source>
        <dbReference type="Proteomes" id="UP000231343"/>
    </source>
</evidence>
<sequence>MGFADKYPEHWQANGSLSVFSQDVRLHHRLVKIHPFVNGNGCYSRLVSDIFLFANNHPLPVWPDKDLFVSGGVREQYISALKSADKGNFEQLEKFTARLIKEF</sequence>
<dbReference type="InterPro" id="IPR003812">
    <property type="entry name" value="Fido"/>
</dbReference>
<dbReference type="Proteomes" id="UP000231343">
    <property type="component" value="Unassembled WGS sequence"/>
</dbReference>
<dbReference type="EMBL" id="PEYM01000038">
    <property type="protein sequence ID" value="PIS31066.1"/>
    <property type="molecule type" value="Genomic_DNA"/>
</dbReference>
<dbReference type="PANTHER" id="PTHR13504">
    <property type="entry name" value="FIDO DOMAIN-CONTAINING PROTEIN DDB_G0283145"/>
    <property type="match status" value="1"/>
</dbReference>
<dbReference type="InterPro" id="IPR036597">
    <property type="entry name" value="Fido-like_dom_sf"/>
</dbReference>
<organism evidence="3 4">
    <name type="scientific">Candidatus Saganbacteria bacterium CG08_land_8_20_14_0_20_45_16</name>
    <dbReference type="NCBI Taxonomy" id="2014293"/>
    <lineage>
        <taxon>Bacteria</taxon>
        <taxon>Bacillati</taxon>
        <taxon>Saganbacteria</taxon>
    </lineage>
</organism>